<feature type="transmembrane region" description="Helical" evidence="2">
    <location>
        <begin position="358"/>
        <end position="375"/>
    </location>
</feature>
<feature type="region of interest" description="Disordered" evidence="1">
    <location>
        <begin position="436"/>
        <end position="465"/>
    </location>
</feature>
<evidence type="ECO:0000256" key="2">
    <source>
        <dbReference type="SAM" id="Phobius"/>
    </source>
</evidence>
<gene>
    <name evidence="3" type="ORF">C8F04DRAFT_1089928</name>
</gene>
<dbReference type="AlphaFoldDB" id="A0AAD6T4C2"/>
<evidence type="ECO:0000256" key="1">
    <source>
        <dbReference type="SAM" id="MobiDB-lite"/>
    </source>
</evidence>
<keyword evidence="2" id="KW-0812">Transmembrane</keyword>
<feature type="region of interest" description="Disordered" evidence="1">
    <location>
        <begin position="1"/>
        <end position="36"/>
    </location>
</feature>
<feature type="compositionally biased region" description="Basic residues" evidence="1">
    <location>
        <begin position="280"/>
        <end position="289"/>
    </location>
</feature>
<proteinExistence type="predicted"/>
<evidence type="ECO:0000313" key="4">
    <source>
        <dbReference type="Proteomes" id="UP001218188"/>
    </source>
</evidence>
<evidence type="ECO:0000313" key="3">
    <source>
        <dbReference type="EMBL" id="KAJ7038215.1"/>
    </source>
</evidence>
<dbReference type="InterPro" id="IPR037847">
    <property type="entry name" value="GRAMDC4"/>
</dbReference>
<keyword evidence="2" id="KW-0472">Membrane</keyword>
<keyword evidence="4" id="KW-1185">Reference proteome</keyword>
<dbReference type="PANTHER" id="PTHR37402">
    <property type="entry name" value="GRAM DOMAIN-CONTAINING PROTEIN 4"/>
    <property type="match status" value="1"/>
</dbReference>
<reference evidence="3" key="1">
    <citation type="submission" date="2023-03" db="EMBL/GenBank/DDBJ databases">
        <title>Massive genome expansion in bonnet fungi (Mycena s.s.) driven by repeated elements and novel gene families across ecological guilds.</title>
        <authorList>
            <consortium name="Lawrence Berkeley National Laboratory"/>
            <person name="Harder C.B."/>
            <person name="Miyauchi S."/>
            <person name="Viragh M."/>
            <person name="Kuo A."/>
            <person name="Thoen E."/>
            <person name="Andreopoulos B."/>
            <person name="Lu D."/>
            <person name="Skrede I."/>
            <person name="Drula E."/>
            <person name="Henrissat B."/>
            <person name="Morin E."/>
            <person name="Kohler A."/>
            <person name="Barry K."/>
            <person name="LaButti K."/>
            <person name="Morin E."/>
            <person name="Salamov A."/>
            <person name="Lipzen A."/>
            <person name="Mereny Z."/>
            <person name="Hegedus B."/>
            <person name="Baldrian P."/>
            <person name="Stursova M."/>
            <person name="Weitz H."/>
            <person name="Taylor A."/>
            <person name="Grigoriev I.V."/>
            <person name="Nagy L.G."/>
            <person name="Martin F."/>
            <person name="Kauserud H."/>
        </authorList>
    </citation>
    <scope>NUCLEOTIDE SEQUENCE</scope>
    <source>
        <strain evidence="3">CBHHK200</strain>
    </source>
</reference>
<dbReference type="EMBL" id="JARJCM010000033">
    <property type="protein sequence ID" value="KAJ7038215.1"/>
    <property type="molecule type" value="Genomic_DNA"/>
</dbReference>
<accession>A0AAD6T4C2</accession>
<feature type="compositionally biased region" description="Basic and acidic residues" evidence="1">
    <location>
        <begin position="449"/>
        <end position="465"/>
    </location>
</feature>
<name>A0AAD6T4C2_9AGAR</name>
<dbReference type="GO" id="GO:0006915">
    <property type="term" value="P:apoptotic process"/>
    <property type="evidence" value="ECO:0007669"/>
    <property type="project" value="InterPro"/>
</dbReference>
<keyword evidence="2" id="KW-1133">Transmembrane helix</keyword>
<comment type="caution">
    <text evidence="3">The sequence shown here is derived from an EMBL/GenBank/DDBJ whole genome shotgun (WGS) entry which is preliminary data.</text>
</comment>
<organism evidence="3 4">
    <name type="scientific">Mycena alexandri</name>
    <dbReference type="NCBI Taxonomy" id="1745969"/>
    <lineage>
        <taxon>Eukaryota</taxon>
        <taxon>Fungi</taxon>
        <taxon>Dikarya</taxon>
        <taxon>Basidiomycota</taxon>
        <taxon>Agaricomycotina</taxon>
        <taxon>Agaricomycetes</taxon>
        <taxon>Agaricomycetidae</taxon>
        <taxon>Agaricales</taxon>
        <taxon>Marasmiineae</taxon>
        <taxon>Mycenaceae</taxon>
        <taxon>Mycena</taxon>
    </lineage>
</organism>
<protein>
    <submittedName>
        <fullName evidence="3">Uncharacterized protein</fullName>
    </submittedName>
</protein>
<sequence length="604" mass="67953">MASASPLLPRRNPSNEDVPLATSIIEDPDASERDMSEQQLRELYDAEEIDRFLSLFSAYVTEVQLRDDTVRPTRHARMDSVVDVPNMGASTSTLPQHDNLDPIAVDGTAASRPSSPTFLAPSPIPSNISEAIAFRYLLPILPPSSPPLPLFTLGRLRLTTQRLYLAIRPAYGPFFTTLVDLATWKEKRTSMGYCIVFWILWYQNLLLPCLFLRILFALARRKIFSYPTLAQLRAHRQEIDRANEFGQEISTRFSASSSLGVKELWRIFKVFNKPKKAKVKKLAKDKKRNPAPPQDPLLDSDLGSEPEMSTVLDSEEAKDISNENDFKRAIVQTFAEIADLHERVKNIFIWRRPASSRIYGMVLLFLFIVTLLLPAKYLAKLTYFTGGFLFWHVTPVIAALPPSDRARLPPAFSDVPTDAEYAMELISQRVAAGLDVRPPRPARAKPRDKKKEPQEVKQAQTKDKEVDWKKWGERAAVGMTWAEDGKRIFTAGQWPQNTNRAAAASSPSVEAHTFPAQHTSAPGLITLTTDTFFFTPLMASTAKVEIPLASLRGVKKKSGLFTALTITWIDAEGVRKEEKFRWVGGRDELFARLISTADGKRWIA</sequence>
<dbReference type="PANTHER" id="PTHR37402:SF1">
    <property type="entry name" value="GRAM DOMAIN-CONTAINING PROTEIN 4"/>
    <property type="match status" value="1"/>
</dbReference>
<feature type="region of interest" description="Disordered" evidence="1">
    <location>
        <begin position="280"/>
        <end position="306"/>
    </location>
</feature>
<dbReference type="Proteomes" id="UP001218188">
    <property type="component" value="Unassembled WGS sequence"/>
</dbReference>
<feature type="transmembrane region" description="Helical" evidence="2">
    <location>
        <begin position="195"/>
        <end position="216"/>
    </location>
</feature>